<sequence length="65" mass="6995">MPNNHVELSNDVVHALNPTLGKFYAGAIQIERGWLPGLAASAQIRNRWLNCGVHGGANSLIGLFN</sequence>
<accession>A0A0J9EQG4</accession>
<organism evidence="1">
    <name type="scientific">Ajellomyces dermatitidis (strain ATCC 18188 / CBS 674.68)</name>
    <name type="common">Blastomyces dermatitidis</name>
    <dbReference type="NCBI Taxonomy" id="653446"/>
    <lineage>
        <taxon>Eukaryota</taxon>
        <taxon>Fungi</taxon>
        <taxon>Dikarya</taxon>
        <taxon>Ascomycota</taxon>
        <taxon>Pezizomycotina</taxon>
        <taxon>Eurotiomycetes</taxon>
        <taxon>Eurotiomycetidae</taxon>
        <taxon>Onygenales</taxon>
        <taxon>Ajellomycetaceae</taxon>
        <taxon>Blastomyces</taxon>
    </lineage>
</organism>
<protein>
    <submittedName>
        <fullName evidence="1">Uncharacterized protein</fullName>
    </submittedName>
</protein>
<dbReference type="EMBL" id="GG749484">
    <property type="protein sequence ID" value="KMW68533.1"/>
    <property type="molecule type" value="Genomic_DNA"/>
</dbReference>
<proteinExistence type="predicted"/>
<name>A0A0J9EQG4_AJEDA</name>
<reference evidence="1" key="1">
    <citation type="submission" date="2010-03" db="EMBL/GenBank/DDBJ databases">
        <title>Annotation of Blastomyces dermatitidis strain ATCC 18188.</title>
        <authorList>
            <consortium name="The Broad Institute Genome Sequencing Platform"/>
            <consortium name="Broad Institute Genome Sequencing Center for Infectious Disease."/>
            <person name="Cuomo C."/>
            <person name="Klein B."/>
            <person name="Sullivan T."/>
            <person name="Heitman J."/>
            <person name="Young S."/>
            <person name="Zeng Q."/>
            <person name="Gargeya S."/>
            <person name="Alvarado L."/>
            <person name="Berlin A.M."/>
            <person name="Chapman S.B."/>
            <person name="Chen Z."/>
            <person name="Freedman E."/>
            <person name="Gellesch M."/>
            <person name="Goldberg J."/>
            <person name="Griggs A."/>
            <person name="Gujja S."/>
            <person name="Heilman E."/>
            <person name="Heiman D."/>
            <person name="Howarth C."/>
            <person name="Mehta T."/>
            <person name="Neiman D."/>
            <person name="Pearson M."/>
            <person name="Roberts A."/>
            <person name="Saif S."/>
            <person name="Shea T."/>
            <person name="Shenoy N."/>
            <person name="Sisk P."/>
            <person name="Stolte C."/>
            <person name="Sykes S."/>
            <person name="White J."/>
            <person name="Yandava C."/>
            <person name="Haas B."/>
            <person name="Nusbaum C."/>
            <person name="Birren B."/>
        </authorList>
    </citation>
    <scope>NUCLEOTIDE SEQUENCE</scope>
    <source>
        <strain evidence="1">ATCC 18188</strain>
    </source>
</reference>
<dbReference type="AlphaFoldDB" id="A0A0J9EQG4"/>
<dbReference type="Proteomes" id="UP000007802">
    <property type="component" value="Unassembled WGS sequence"/>
</dbReference>
<gene>
    <name evidence="1" type="ORF">BDDG_12876</name>
</gene>
<evidence type="ECO:0000313" key="1">
    <source>
        <dbReference type="EMBL" id="KMW68533.1"/>
    </source>
</evidence>